<protein>
    <submittedName>
        <fullName evidence="3">Uncharacterized protein</fullName>
    </submittedName>
</protein>
<comment type="caution">
    <text evidence="3">The sequence shown here is derived from an EMBL/GenBank/DDBJ whole genome shotgun (WGS) entry which is preliminary data.</text>
</comment>
<keyword evidence="2" id="KW-0472">Membrane</keyword>
<feature type="compositionally biased region" description="Basic and acidic residues" evidence="1">
    <location>
        <begin position="179"/>
        <end position="188"/>
    </location>
</feature>
<feature type="region of interest" description="Disordered" evidence="1">
    <location>
        <begin position="302"/>
        <end position="322"/>
    </location>
</feature>
<accession>A0ABD0J8E3</accession>
<feature type="compositionally biased region" description="Polar residues" evidence="1">
    <location>
        <begin position="149"/>
        <end position="173"/>
    </location>
</feature>
<dbReference type="Proteomes" id="UP001519460">
    <property type="component" value="Unassembled WGS sequence"/>
</dbReference>
<feature type="transmembrane region" description="Helical" evidence="2">
    <location>
        <begin position="193"/>
        <end position="217"/>
    </location>
</feature>
<evidence type="ECO:0000256" key="2">
    <source>
        <dbReference type="SAM" id="Phobius"/>
    </source>
</evidence>
<reference evidence="3 4" key="1">
    <citation type="journal article" date="2023" name="Sci. Data">
        <title>Genome assembly of the Korean intertidal mud-creeper Batillaria attramentaria.</title>
        <authorList>
            <person name="Patra A.K."/>
            <person name="Ho P.T."/>
            <person name="Jun S."/>
            <person name="Lee S.J."/>
            <person name="Kim Y."/>
            <person name="Won Y.J."/>
        </authorList>
    </citation>
    <scope>NUCLEOTIDE SEQUENCE [LARGE SCALE GENOMIC DNA]</scope>
    <source>
        <strain evidence="3">Wonlab-2016</strain>
    </source>
</reference>
<dbReference type="AlphaFoldDB" id="A0ABD0J8E3"/>
<gene>
    <name evidence="3" type="ORF">BaRGS_00037710</name>
</gene>
<evidence type="ECO:0000313" key="3">
    <source>
        <dbReference type="EMBL" id="KAK7465131.1"/>
    </source>
</evidence>
<dbReference type="InterPro" id="IPR013320">
    <property type="entry name" value="ConA-like_dom_sf"/>
</dbReference>
<dbReference type="EMBL" id="JACVVK020000576">
    <property type="protein sequence ID" value="KAK7465131.1"/>
    <property type="molecule type" value="Genomic_DNA"/>
</dbReference>
<keyword evidence="4" id="KW-1185">Reference proteome</keyword>
<keyword evidence="2" id="KW-0812">Transmembrane</keyword>
<keyword evidence="2" id="KW-1133">Transmembrane helix</keyword>
<feature type="compositionally biased region" description="Polar residues" evidence="1">
    <location>
        <begin position="302"/>
        <end position="315"/>
    </location>
</feature>
<proteinExistence type="predicted"/>
<feature type="region of interest" description="Disordered" evidence="1">
    <location>
        <begin position="149"/>
        <end position="188"/>
    </location>
</feature>
<dbReference type="SUPFAM" id="SSF49899">
    <property type="entry name" value="Concanavalin A-like lectins/glucanases"/>
    <property type="match status" value="1"/>
</dbReference>
<name>A0ABD0J8E3_9CAEN</name>
<dbReference type="Gene3D" id="2.60.120.200">
    <property type="match status" value="1"/>
</dbReference>
<sequence length="322" mass="35358">MHPPNIGKKARLVSSQLCSTGFIYYKLNFRYVIACASDQCRLSVILRSDFNASEQVLWESTERTDRQGYRNDTIQPEAGDFTIIFQAEKVGNYDRSHYISIDNISFKPAGSVTTITPSTSTAAHPTTQTTTKAFTSTTMVAQRTDKQTTALTEQTSSKHVSSFGGTSLQTSPTWAGDSDTQKENDGRDSDARVIVGVAVSVIVVIVVVAAAIVILIFMRRRAKKPYECSAFTCVLSFKSESTAVIDGPVIGWVESSGSPLLFRTGLAETLPNCTYDQLRPPKERTDSRQYETLQVSGLQTTVPSQAESPYQNTAGNREYVNL</sequence>
<evidence type="ECO:0000313" key="4">
    <source>
        <dbReference type="Proteomes" id="UP001519460"/>
    </source>
</evidence>
<evidence type="ECO:0000256" key="1">
    <source>
        <dbReference type="SAM" id="MobiDB-lite"/>
    </source>
</evidence>
<organism evidence="3 4">
    <name type="scientific">Batillaria attramentaria</name>
    <dbReference type="NCBI Taxonomy" id="370345"/>
    <lineage>
        <taxon>Eukaryota</taxon>
        <taxon>Metazoa</taxon>
        <taxon>Spiralia</taxon>
        <taxon>Lophotrochozoa</taxon>
        <taxon>Mollusca</taxon>
        <taxon>Gastropoda</taxon>
        <taxon>Caenogastropoda</taxon>
        <taxon>Sorbeoconcha</taxon>
        <taxon>Cerithioidea</taxon>
        <taxon>Batillariidae</taxon>
        <taxon>Batillaria</taxon>
    </lineage>
</organism>